<feature type="domain" description="DALR anticodon binding" evidence="11">
    <location>
        <begin position="585"/>
        <end position="680"/>
    </location>
</feature>
<evidence type="ECO:0000256" key="4">
    <source>
        <dbReference type="ARBA" id="ARBA00022598"/>
    </source>
</evidence>
<dbReference type="HAMAP" id="MF_00255">
    <property type="entry name" value="Gly_tRNA_synth_beta"/>
    <property type="match status" value="1"/>
</dbReference>
<dbReference type="GO" id="GO:0005829">
    <property type="term" value="C:cytosol"/>
    <property type="evidence" value="ECO:0007669"/>
    <property type="project" value="TreeGrafter"/>
</dbReference>
<reference evidence="12" key="1">
    <citation type="submission" date="2023-01" db="EMBL/GenBank/DDBJ databases">
        <title>Oxazolidinone resistance genes in florfenicol resistant enterococci from beef cattle and veal calves at slaughter.</title>
        <authorList>
            <person name="Biggel M."/>
        </authorList>
    </citation>
    <scope>NUCLEOTIDE SEQUENCE</scope>
    <source>
        <strain evidence="12">K204-1</strain>
    </source>
</reference>
<dbReference type="GO" id="GO:0005524">
    <property type="term" value="F:ATP binding"/>
    <property type="evidence" value="ECO:0007669"/>
    <property type="project" value="UniProtKB-UniRule"/>
</dbReference>
<keyword evidence="7 10" id="KW-0648">Protein biosynthesis</keyword>
<keyword evidence="5 10" id="KW-0547">Nucleotide-binding</keyword>
<sequence length="694" mass="79139">MTHTFLLEIGLEEMPARVVFPTVKQLKEKVATFLEEERLTYDMIKMYATPRRLAFEIVNLADKQTDISEKAKGPSKKIAQDSEGNWTKAAQGFARGQGVTPDDLYIEVVKGEEYVFVDKFIEGKAAREILPDIMTVVKKLHFPVTMHWGSHDFEYIRPIHWLVALLDDEVVNMSFLDVEAGRISRGHRFLGGEVSIASATDYVEALKKEYVIVDSEERMAMIREDIQALAKKHQWQIEQDKGLLEEVTNLVEYPTVFVGQFKPAYLEIPDIVLVTSMREHQRYFDVRDQNGALQPYFIGVRNGNNEHIDNVIAGNEKVLKARLEDADFFFKEDQAIAIETQVKKLKHVTFHEKIGTMEEKGHRVEAIAQLIAKEVGLSEAEQEDLRRASQIYKFDLMTNMVGEFPELQGIMGEKYALIQGESPAVATAIREHYLPTSSDGDLPQTDIGAVLAIADKLDTVMTFFKAGLFPTGSNDPYALRRQSYGIIRIIENKQWGYPLLHLHREIAKIINEDSSYYGVSLEDGDDKLVDFVKGRLKQFLASQEIRHDIIEAVVNGEQEDLLKMIEAARLLKDSQHREDFKPTIEALTRVMNLARKGQEMIAETLNEKVDPDLFENEHEASLYKAVEEMSDLEQSDMAERMTALRELAPIIEQYFAETMVMSDDEAVRNNRLRQLAKISDMILTIASIDLLLTK</sequence>
<evidence type="ECO:0000256" key="2">
    <source>
        <dbReference type="ARBA" id="ARBA00008226"/>
    </source>
</evidence>
<name>A0AAE9XDQ4_9ENTE</name>
<evidence type="ECO:0000256" key="5">
    <source>
        <dbReference type="ARBA" id="ARBA00022741"/>
    </source>
</evidence>
<keyword evidence="8 10" id="KW-0030">Aminoacyl-tRNA synthetase</keyword>
<evidence type="ECO:0000256" key="6">
    <source>
        <dbReference type="ARBA" id="ARBA00022840"/>
    </source>
</evidence>
<evidence type="ECO:0000256" key="1">
    <source>
        <dbReference type="ARBA" id="ARBA00004496"/>
    </source>
</evidence>
<dbReference type="PANTHER" id="PTHR30075">
    <property type="entry name" value="GLYCYL-TRNA SYNTHETASE"/>
    <property type="match status" value="1"/>
</dbReference>
<evidence type="ECO:0000256" key="9">
    <source>
        <dbReference type="ARBA" id="ARBA00047937"/>
    </source>
</evidence>
<keyword evidence="6 10" id="KW-0067">ATP-binding</keyword>
<dbReference type="InterPro" id="IPR008909">
    <property type="entry name" value="DALR_anticod-bd"/>
</dbReference>
<evidence type="ECO:0000313" key="12">
    <source>
        <dbReference type="EMBL" id="WCG22277.1"/>
    </source>
</evidence>
<keyword evidence="4 10" id="KW-0436">Ligase</keyword>
<dbReference type="SUPFAM" id="SSF109604">
    <property type="entry name" value="HD-domain/PDEase-like"/>
    <property type="match status" value="1"/>
</dbReference>
<dbReference type="InterPro" id="IPR006194">
    <property type="entry name" value="Gly-tRNA-synth_heterodimer"/>
</dbReference>
<dbReference type="GO" id="GO:0004820">
    <property type="term" value="F:glycine-tRNA ligase activity"/>
    <property type="evidence" value="ECO:0007669"/>
    <property type="project" value="UniProtKB-UniRule"/>
</dbReference>
<gene>
    <name evidence="10 12" type="primary">glyS</name>
    <name evidence="12" type="ORF">PML95_07695</name>
</gene>
<evidence type="ECO:0000256" key="10">
    <source>
        <dbReference type="HAMAP-Rule" id="MF_00255"/>
    </source>
</evidence>
<dbReference type="PROSITE" id="PS50861">
    <property type="entry name" value="AA_TRNA_LIGASE_II_GLYAB"/>
    <property type="match status" value="1"/>
</dbReference>
<evidence type="ECO:0000259" key="11">
    <source>
        <dbReference type="Pfam" id="PF05746"/>
    </source>
</evidence>
<proteinExistence type="inferred from homology"/>
<dbReference type="InterPro" id="IPR015944">
    <property type="entry name" value="Gly-tRNA-synth_bsu"/>
</dbReference>
<dbReference type="GO" id="GO:0004814">
    <property type="term" value="F:arginine-tRNA ligase activity"/>
    <property type="evidence" value="ECO:0007669"/>
    <property type="project" value="InterPro"/>
</dbReference>
<dbReference type="EC" id="6.1.1.14" evidence="10"/>
<evidence type="ECO:0000313" key="13">
    <source>
        <dbReference type="Proteomes" id="UP001179600"/>
    </source>
</evidence>
<comment type="subunit">
    <text evidence="10">Tetramer of two alpha and two beta subunits.</text>
</comment>
<dbReference type="Pfam" id="PF05746">
    <property type="entry name" value="DALR_1"/>
    <property type="match status" value="1"/>
</dbReference>
<dbReference type="EMBL" id="CP116507">
    <property type="protein sequence ID" value="WCG22277.1"/>
    <property type="molecule type" value="Genomic_DNA"/>
</dbReference>
<dbReference type="Proteomes" id="UP001179600">
    <property type="component" value="Chromosome"/>
</dbReference>
<evidence type="ECO:0000256" key="7">
    <source>
        <dbReference type="ARBA" id="ARBA00022917"/>
    </source>
</evidence>
<dbReference type="Pfam" id="PF02092">
    <property type="entry name" value="tRNA_synt_2f"/>
    <property type="match status" value="1"/>
</dbReference>
<dbReference type="GO" id="GO:0006426">
    <property type="term" value="P:glycyl-tRNA aminoacylation"/>
    <property type="evidence" value="ECO:0007669"/>
    <property type="project" value="UniProtKB-UniRule"/>
</dbReference>
<comment type="similarity">
    <text evidence="2 10">Belongs to the class-II aminoacyl-tRNA synthetase family.</text>
</comment>
<dbReference type="NCBIfam" id="TIGR00211">
    <property type="entry name" value="glyS"/>
    <property type="match status" value="1"/>
</dbReference>
<dbReference type="PRINTS" id="PR01045">
    <property type="entry name" value="TRNASYNTHGB"/>
</dbReference>
<dbReference type="AlphaFoldDB" id="A0AAE9XDQ4"/>
<organism evidence="12 13">
    <name type="scientific">Vagococcus lutrae</name>
    <dbReference type="NCBI Taxonomy" id="81947"/>
    <lineage>
        <taxon>Bacteria</taxon>
        <taxon>Bacillati</taxon>
        <taxon>Bacillota</taxon>
        <taxon>Bacilli</taxon>
        <taxon>Lactobacillales</taxon>
        <taxon>Enterococcaceae</taxon>
        <taxon>Vagococcus</taxon>
    </lineage>
</organism>
<evidence type="ECO:0000256" key="8">
    <source>
        <dbReference type="ARBA" id="ARBA00023146"/>
    </source>
</evidence>
<keyword evidence="3 10" id="KW-0963">Cytoplasm</keyword>
<accession>A0AAE9XDQ4</accession>
<evidence type="ECO:0000256" key="3">
    <source>
        <dbReference type="ARBA" id="ARBA00022490"/>
    </source>
</evidence>
<dbReference type="RefSeq" id="WP_272163181.1">
    <property type="nucleotide sequence ID" value="NZ_CP116507.1"/>
</dbReference>
<comment type="catalytic activity">
    <reaction evidence="9 10">
        <text>tRNA(Gly) + glycine + ATP = glycyl-tRNA(Gly) + AMP + diphosphate</text>
        <dbReference type="Rhea" id="RHEA:16013"/>
        <dbReference type="Rhea" id="RHEA-COMP:9664"/>
        <dbReference type="Rhea" id="RHEA-COMP:9683"/>
        <dbReference type="ChEBI" id="CHEBI:30616"/>
        <dbReference type="ChEBI" id="CHEBI:33019"/>
        <dbReference type="ChEBI" id="CHEBI:57305"/>
        <dbReference type="ChEBI" id="CHEBI:78442"/>
        <dbReference type="ChEBI" id="CHEBI:78522"/>
        <dbReference type="ChEBI" id="CHEBI:456215"/>
        <dbReference type="EC" id="6.1.1.14"/>
    </reaction>
</comment>
<protein>
    <recommendedName>
        <fullName evidence="10">Glycine--tRNA ligase beta subunit</fullName>
        <ecNumber evidence="10">6.1.1.14</ecNumber>
    </recommendedName>
    <alternativeName>
        <fullName evidence="10">Glycyl-tRNA synthetase beta subunit</fullName>
        <shortName evidence="10">GlyRS</shortName>
    </alternativeName>
</protein>
<comment type="subcellular location">
    <subcellularLocation>
        <location evidence="1 10">Cytoplasm</location>
    </subcellularLocation>
</comment>
<dbReference type="PANTHER" id="PTHR30075:SF2">
    <property type="entry name" value="GLYCINE--TRNA LIGASE, CHLOROPLASTIC_MITOCHONDRIAL 2"/>
    <property type="match status" value="1"/>
</dbReference>
<dbReference type="GO" id="GO:0006420">
    <property type="term" value="P:arginyl-tRNA aminoacylation"/>
    <property type="evidence" value="ECO:0007669"/>
    <property type="project" value="InterPro"/>
</dbReference>